<evidence type="ECO:0000313" key="6">
    <source>
        <dbReference type="EMBL" id="XCH10001.1"/>
    </source>
</evidence>
<dbReference type="PROSITE" id="PS50977">
    <property type="entry name" value="HTH_TETR_2"/>
    <property type="match status" value="1"/>
</dbReference>
<proteinExistence type="predicted"/>
<keyword evidence="1" id="KW-0805">Transcription regulation</keyword>
<evidence type="ECO:0000256" key="1">
    <source>
        <dbReference type="ARBA" id="ARBA00023015"/>
    </source>
</evidence>
<dbReference type="SUPFAM" id="SSF46689">
    <property type="entry name" value="Homeodomain-like"/>
    <property type="match status" value="1"/>
</dbReference>
<dbReference type="InterPro" id="IPR036271">
    <property type="entry name" value="Tet_transcr_reg_TetR-rel_C_sf"/>
</dbReference>
<sequence length="209" mass="22829">MSYPAGYRIEREHPRRRRNGETARLKAIQAAIELFAVGGYGGTSIADVAAKTGLSQSGLLHHFPSKTALLSAVLEHRSKEDADFLFDGEQAPLGWAAFDALVSLVARNSTRPDWVGLFVRLSAEATEPGHPAHQWLLDHYSSLRRWLGEALEDGKAQGDVAQDAPVAAIVNNTIAVLDGMQQQWLCAPGSFSMVAQFRTFIESIKTTWG</sequence>
<reference evidence="6" key="1">
    <citation type="submission" date="2024-06" db="EMBL/GenBank/DDBJ databases">
        <title>Biodegradation of dimethachlon by Arthrobacter sp. K5: mechanistic insights and ecological implications.</title>
        <authorList>
            <person name="Hu S."/>
            <person name="Lu P."/>
        </authorList>
    </citation>
    <scope>NUCLEOTIDE SEQUENCE</scope>
    <source>
        <strain evidence="6">K5</strain>
    </source>
</reference>
<dbReference type="AlphaFoldDB" id="A0AAU8EKI3"/>
<dbReference type="Gene3D" id="1.10.357.10">
    <property type="entry name" value="Tetracycline Repressor, domain 2"/>
    <property type="match status" value="1"/>
</dbReference>
<dbReference type="SUPFAM" id="SSF48498">
    <property type="entry name" value="Tetracyclin repressor-like, C-terminal domain"/>
    <property type="match status" value="1"/>
</dbReference>
<name>A0AAU8EKI3_9MICC</name>
<dbReference type="PANTHER" id="PTHR47506">
    <property type="entry name" value="TRANSCRIPTIONAL REGULATORY PROTEIN"/>
    <property type="match status" value="1"/>
</dbReference>
<dbReference type="RefSeq" id="WP_353710674.1">
    <property type="nucleotide sequence ID" value="NZ_CP159279.1"/>
</dbReference>
<evidence type="ECO:0000256" key="2">
    <source>
        <dbReference type="ARBA" id="ARBA00023125"/>
    </source>
</evidence>
<accession>A0AAU8EKI3</accession>
<protein>
    <submittedName>
        <fullName evidence="6">TetR/AcrR family transcriptional regulator</fullName>
    </submittedName>
</protein>
<dbReference type="Pfam" id="PF00440">
    <property type="entry name" value="TetR_N"/>
    <property type="match status" value="1"/>
</dbReference>
<dbReference type="InterPro" id="IPR009057">
    <property type="entry name" value="Homeodomain-like_sf"/>
</dbReference>
<gene>
    <name evidence="6" type="ORF">ABRP34_14235</name>
</gene>
<feature type="DNA-binding region" description="H-T-H motif" evidence="4">
    <location>
        <begin position="44"/>
        <end position="63"/>
    </location>
</feature>
<dbReference type="PANTHER" id="PTHR47506:SF1">
    <property type="entry name" value="HTH-TYPE TRANSCRIPTIONAL REGULATOR YJDC"/>
    <property type="match status" value="1"/>
</dbReference>
<organism evidence="6">
    <name type="scientific">Arthrobacter sp. K5</name>
    <dbReference type="NCBI Taxonomy" id="2839623"/>
    <lineage>
        <taxon>Bacteria</taxon>
        <taxon>Bacillati</taxon>
        <taxon>Actinomycetota</taxon>
        <taxon>Actinomycetes</taxon>
        <taxon>Micrococcales</taxon>
        <taxon>Micrococcaceae</taxon>
        <taxon>Arthrobacter</taxon>
    </lineage>
</organism>
<evidence type="ECO:0000259" key="5">
    <source>
        <dbReference type="PROSITE" id="PS50977"/>
    </source>
</evidence>
<dbReference type="PRINTS" id="PR00455">
    <property type="entry name" value="HTHTETR"/>
</dbReference>
<evidence type="ECO:0000256" key="4">
    <source>
        <dbReference type="PROSITE-ProRule" id="PRU00335"/>
    </source>
</evidence>
<keyword evidence="2 4" id="KW-0238">DNA-binding</keyword>
<dbReference type="GO" id="GO:0003677">
    <property type="term" value="F:DNA binding"/>
    <property type="evidence" value="ECO:0007669"/>
    <property type="project" value="UniProtKB-UniRule"/>
</dbReference>
<dbReference type="EMBL" id="CP159279">
    <property type="protein sequence ID" value="XCH10001.1"/>
    <property type="molecule type" value="Genomic_DNA"/>
</dbReference>
<keyword evidence="3" id="KW-0804">Transcription</keyword>
<evidence type="ECO:0000256" key="3">
    <source>
        <dbReference type="ARBA" id="ARBA00023163"/>
    </source>
</evidence>
<dbReference type="InterPro" id="IPR001647">
    <property type="entry name" value="HTH_TetR"/>
</dbReference>
<feature type="domain" description="HTH tetR-type" evidence="5">
    <location>
        <begin position="21"/>
        <end position="81"/>
    </location>
</feature>